<evidence type="ECO:0000259" key="2">
    <source>
        <dbReference type="PROSITE" id="PS51462"/>
    </source>
</evidence>
<name>A0A6S6T4Y7_9BACT</name>
<gene>
    <name evidence="3" type="ORF">HELGO_WM9458</name>
</gene>
<evidence type="ECO:0000256" key="1">
    <source>
        <dbReference type="ARBA" id="ARBA00022801"/>
    </source>
</evidence>
<dbReference type="InterPro" id="IPR022927">
    <property type="entry name" value="RppH"/>
</dbReference>
<dbReference type="PANTHER" id="PTHR11839:SF22">
    <property type="entry name" value="NUDIX HYDROLASE 26, CHLOROPLASTIC"/>
    <property type="match status" value="1"/>
</dbReference>
<organism evidence="3">
    <name type="scientific">uncultured Campylobacterales bacterium</name>
    <dbReference type="NCBI Taxonomy" id="352960"/>
    <lineage>
        <taxon>Bacteria</taxon>
        <taxon>Pseudomonadati</taxon>
        <taxon>Campylobacterota</taxon>
        <taxon>Epsilonproteobacteria</taxon>
        <taxon>Campylobacterales</taxon>
        <taxon>environmental samples</taxon>
    </lineage>
</organism>
<dbReference type="CDD" id="cd03671">
    <property type="entry name" value="NUDIX_Ap4A_hydrolase_plant_like"/>
    <property type="match status" value="1"/>
</dbReference>
<dbReference type="EMBL" id="CACVAW010000068">
    <property type="protein sequence ID" value="CAA6815841.1"/>
    <property type="molecule type" value="Genomic_DNA"/>
</dbReference>
<dbReference type="GO" id="GO:0006753">
    <property type="term" value="P:nucleoside phosphate metabolic process"/>
    <property type="evidence" value="ECO:0007669"/>
    <property type="project" value="TreeGrafter"/>
</dbReference>
<dbReference type="InterPro" id="IPR000086">
    <property type="entry name" value="NUDIX_hydrolase_dom"/>
</dbReference>
<feature type="domain" description="Nudix hydrolase" evidence="2">
    <location>
        <begin position="4"/>
        <end position="146"/>
    </location>
</feature>
<dbReference type="NCBIfam" id="NF001938">
    <property type="entry name" value="PRK00714.1-5"/>
    <property type="match status" value="1"/>
</dbReference>
<dbReference type="PROSITE" id="PS00893">
    <property type="entry name" value="NUDIX_BOX"/>
    <property type="match status" value="1"/>
</dbReference>
<evidence type="ECO:0000313" key="3">
    <source>
        <dbReference type="EMBL" id="CAA6815841.1"/>
    </source>
</evidence>
<dbReference type="Gene3D" id="3.90.79.10">
    <property type="entry name" value="Nucleoside Triphosphate Pyrophosphohydrolase"/>
    <property type="match status" value="1"/>
</dbReference>
<dbReference type="PANTHER" id="PTHR11839">
    <property type="entry name" value="UDP/ADP-SUGAR PYROPHOSPHATASE"/>
    <property type="match status" value="1"/>
</dbReference>
<dbReference type="GO" id="GO:0008893">
    <property type="term" value="F:guanosine-3',5'-bis(diphosphate) 3'-diphosphatase activity"/>
    <property type="evidence" value="ECO:0007669"/>
    <property type="project" value="TreeGrafter"/>
</dbReference>
<protein>
    <submittedName>
        <fullName evidence="3">Adenosine (5')-pentaphospho-(5'')-adenosine pyrophosphohydrolase (EC)</fullName>
        <ecNumber evidence="3">3.6.1.-</ecNumber>
    </submittedName>
</protein>
<dbReference type="InterPro" id="IPR020084">
    <property type="entry name" value="NUDIX_hydrolase_CS"/>
</dbReference>
<accession>A0A6S6T4Y7</accession>
<keyword evidence="1 3" id="KW-0378">Hydrolase</keyword>
<reference evidence="3" key="1">
    <citation type="submission" date="2020-01" db="EMBL/GenBank/DDBJ databases">
        <authorList>
            <person name="Meier V. D."/>
            <person name="Meier V D."/>
        </authorList>
    </citation>
    <scope>NUCLEOTIDE SEQUENCE</scope>
    <source>
        <strain evidence="3">HLG_WM_MAG_12</strain>
    </source>
</reference>
<proteinExistence type="predicted"/>
<dbReference type="PROSITE" id="PS51462">
    <property type="entry name" value="NUDIX"/>
    <property type="match status" value="1"/>
</dbReference>
<dbReference type="Pfam" id="PF00293">
    <property type="entry name" value="NUDIX"/>
    <property type="match status" value="1"/>
</dbReference>
<sequence length="154" mass="17817">MSKRYRPNVAAIILSPSYPLESKIFIAKRNDLEDAWQFPQGGIDEGEDAKTALLRELEEEIGTCNVEIIDEYPEWISYDFPEAVAKKMPGFDGQNQKYFLLKLKSVSDINLNTKDPEFEDFKFVDSREVVNGAVSFKKVVYLEVIKYFRKKGYL</sequence>
<dbReference type="EC" id="3.6.1.-" evidence="3"/>
<dbReference type="InterPro" id="IPR015797">
    <property type="entry name" value="NUDIX_hydrolase-like_dom_sf"/>
</dbReference>
<dbReference type="SUPFAM" id="SSF55811">
    <property type="entry name" value="Nudix"/>
    <property type="match status" value="1"/>
</dbReference>
<dbReference type="NCBIfam" id="NF001936">
    <property type="entry name" value="PRK00714.1-3"/>
    <property type="match status" value="1"/>
</dbReference>
<dbReference type="GO" id="GO:0034432">
    <property type="term" value="F:bis(5'-adenosyl)-pentaphosphatase activity"/>
    <property type="evidence" value="ECO:0007669"/>
    <property type="project" value="TreeGrafter"/>
</dbReference>
<dbReference type="GO" id="GO:0019693">
    <property type="term" value="P:ribose phosphate metabolic process"/>
    <property type="evidence" value="ECO:0007669"/>
    <property type="project" value="TreeGrafter"/>
</dbReference>
<dbReference type="AlphaFoldDB" id="A0A6S6T4Y7"/>